<evidence type="ECO:0000256" key="3">
    <source>
        <dbReference type="ARBA" id="ARBA00023015"/>
    </source>
</evidence>
<dbReference type="Pfam" id="PF00158">
    <property type="entry name" value="Sigma54_activat"/>
    <property type="match status" value="1"/>
</dbReference>
<dbReference type="InterPro" id="IPR002197">
    <property type="entry name" value="HTH_Fis"/>
</dbReference>
<evidence type="ECO:0000256" key="2">
    <source>
        <dbReference type="ARBA" id="ARBA00022840"/>
    </source>
</evidence>
<dbReference type="Pfam" id="PF06506">
    <property type="entry name" value="PrpR_N"/>
    <property type="match status" value="1"/>
</dbReference>
<dbReference type="RefSeq" id="WP_009165945.1">
    <property type="nucleotide sequence ID" value="NZ_ADFP01000124.1"/>
</dbReference>
<dbReference type="Proteomes" id="UP000006462">
    <property type="component" value="Unassembled WGS sequence"/>
</dbReference>
<keyword evidence="7" id="KW-1185">Reference proteome</keyword>
<dbReference type="SUPFAM" id="SSF52540">
    <property type="entry name" value="P-loop containing nucleoside triphosphate hydrolases"/>
    <property type="match status" value="1"/>
</dbReference>
<dbReference type="PROSITE" id="PS50045">
    <property type="entry name" value="SIGMA54_INTERACT_4"/>
    <property type="match status" value="1"/>
</dbReference>
<keyword evidence="4" id="KW-0804">Transcription</keyword>
<dbReference type="InterPro" id="IPR027417">
    <property type="entry name" value="P-loop_NTPase"/>
</dbReference>
<dbReference type="SUPFAM" id="SSF159800">
    <property type="entry name" value="PrpR receptor domain-like"/>
    <property type="match status" value="1"/>
</dbReference>
<sequence length="589" mass="67127">MKKVRLLCIAPYEGMRDVMMNIAARRSDLELVIRVGDLADGVRAVSEHLESSIDAIISRGGTAEEIRRHFSIPVCEIDLSVCDILRAIRLARNFSDDFAIMGYPSITKNASSLCDLLQYTTPVITIHSADEAREQLEKLKKEGRRIVVGDTITAIIAQKLDMNGILVTSGMESIEDAFQRALHLQSYYRDLQESKNLLDSLLNSLNDNLIVFGDRRELCFSTLKDIPQKLRSTLEKNVPSILSGENLHLVRRLDAQRVSIEGKALVSRERNYCVYTLTRQPYAEPFGNKALRYYDPEEALQTAPFENFLGESEIMQKVIHRINRCAAIDQPVLLVGEAGTGKDRFAHYIYAHSRRRRSSLVRIDCRMMTESHWEYLLENENSPLRDNGLTFYIRCVERIPPEQRLRLENYFGNTAVACRNKFILSCSLGDGFTERDSFFIYLREIFSCLTVEIPPLRRHSGDIPTLVGLYINSLNARLGTQVVGFTPEAMLLLQKFPWERNIDQLVRVVRCLVVSAKMSYISASATEEVLAEERHQLLPTAAAAFNLNRPLNEIVREIVTAIFAQENMNQTKTAKRLGISRSTLWRMLR</sequence>
<dbReference type="PANTHER" id="PTHR32071">
    <property type="entry name" value="TRANSCRIPTIONAL REGULATORY PROTEIN"/>
    <property type="match status" value="1"/>
</dbReference>
<dbReference type="Gene3D" id="1.10.10.60">
    <property type="entry name" value="Homeodomain-like"/>
    <property type="match status" value="1"/>
</dbReference>
<gene>
    <name evidence="6" type="ORF">HMPREF7215_1034</name>
</gene>
<evidence type="ECO:0000256" key="4">
    <source>
        <dbReference type="ARBA" id="ARBA00023163"/>
    </source>
</evidence>
<proteinExistence type="predicted"/>
<dbReference type="InterPro" id="IPR002078">
    <property type="entry name" value="Sigma_54_int"/>
</dbReference>
<keyword evidence="2" id="KW-0067">ATP-binding</keyword>
<protein>
    <submittedName>
        <fullName evidence="6">Sigma-54 interaction domain protein</fullName>
    </submittedName>
</protein>
<dbReference type="Gene3D" id="1.10.8.60">
    <property type="match status" value="1"/>
</dbReference>
<dbReference type="Pfam" id="PF25601">
    <property type="entry name" value="AAA_lid_14"/>
    <property type="match status" value="1"/>
</dbReference>
<dbReference type="Gene3D" id="3.40.50.10660">
    <property type="entry name" value="PrpR receptor domain-like"/>
    <property type="match status" value="1"/>
</dbReference>
<evidence type="ECO:0000259" key="5">
    <source>
        <dbReference type="PROSITE" id="PS50045"/>
    </source>
</evidence>
<dbReference type="InterPro" id="IPR058031">
    <property type="entry name" value="AAA_lid_NorR"/>
</dbReference>
<keyword evidence="1" id="KW-0547">Nucleotide-binding</keyword>
<dbReference type="InterPro" id="IPR010524">
    <property type="entry name" value="Sig_transdc_resp-reg_PrpR_N"/>
</dbReference>
<organism evidence="6 7">
    <name type="scientific">Pyramidobacter piscolens W5455</name>
    <dbReference type="NCBI Taxonomy" id="352165"/>
    <lineage>
        <taxon>Bacteria</taxon>
        <taxon>Thermotogati</taxon>
        <taxon>Synergistota</taxon>
        <taxon>Synergistia</taxon>
        <taxon>Synergistales</taxon>
        <taxon>Dethiosulfovibrionaceae</taxon>
        <taxon>Pyramidobacter</taxon>
    </lineage>
</organism>
<dbReference type="SUPFAM" id="SSF46689">
    <property type="entry name" value="Homeodomain-like"/>
    <property type="match status" value="1"/>
</dbReference>
<evidence type="ECO:0000313" key="7">
    <source>
        <dbReference type="Proteomes" id="UP000006462"/>
    </source>
</evidence>
<dbReference type="EMBL" id="ADFP01000124">
    <property type="protein sequence ID" value="EFB89658.1"/>
    <property type="molecule type" value="Genomic_DNA"/>
</dbReference>
<dbReference type="Gene3D" id="3.40.50.2300">
    <property type="match status" value="1"/>
</dbReference>
<dbReference type="InterPro" id="IPR009057">
    <property type="entry name" value="Homeodomain-like_sf"/>
</dbReference>
<accession>A0ABM9ZRU9</accession>
<comment type="caution">
    <text evidence="6">The sequence shown here is derived from an EMBL/GenBank/DDBJ whole genome shotgun (WGS) entry which is preliminary data.</text>
</comment>
<evidence type="ECO:0000313" key="6">
    <source>
        <dbReference type="EMBL" id="EFB89658.1"/>
    </source>
</evidence>
<keyword evidence="3" id="KW-0805">Transcription regulation</keyword>
<dbReference type="Pfam" id="PF02954">
    <property type="entry name" value="HTH_8"/>
    <property type="match status" value="1"/>
</dbReference>
<evidence type="ECO:0000256" key="1">
    <source>
        <dbReference type="ARBA" id="ARBA00022741"/>
    </source>
</evidence>
<name>A0ABM9ZRU9_9BACT</name>
<dbReference type="Gene3D" id="3.40.50.300">
    <property type="entry name" value="P-loop containing nucleotide triphosphate hydrolases"/>
    <property type="match status" value="1"/>
</dbReference>
<feature type="domain" description="Sigma-54 factor interaction" evidence="5">
    <location>
        <begin position="308"/>
        <end position="514"/>
    </location>
</feature>
<reference evidence="6 7" key="1">
    <citation type="submission" date="2009-12" db="EMBL/GenBank/DDBJ databases">
        <authorList>
            <person name="Shrivastava S."/>
            <person name="Madupu R."/>
            <person name="Durkin A.S."/>
            <person name="Torralba M."/>
            <person name="Methe B."/>
            <person name="Sutton G.G."/>
            <person name="Strausberg R.L."/>
            <person name="Nelson K.E."/>
        </authorList>
    </citation>
    <scope>NUCLEOTIDE SEQUENCE [LARGE SCALE GENOMIC DNA]</scope>
    <source>
        <strain evidence="6 7">W5455</strain>
    </source>
</reference>